<keyword evidence="3" id="KW-0227">DNA damage</keyword>
<dbReference type="OrthoDB" id="9802365at2"/>
<dbReference type="EMBL" id="RCUY01000011">
    <property type="protein sequence ID" value="RLP80927.1"/>
    <property type="molecule type" value="Genomic_DNA"/>
</dbReference>
<keyword evidence="1" id="KW-0004">4Fe-4S</keyword>
<evidence type="ECO:0000259" key="7">
    <source>
        <dbReference type="SMART" id="SM00478"/>
    </source>
</evidence>
<dbReference type="Gene3D" id="1.10.340.30">
    <property type="entry name" value="Hypothetical protein, domain 2"/>
    <property type="match status" value="1"/>
</dbReference>
<reference evidence="9 10" key="1">
    <citation type="submission" date="2018-10" db="EMBL/GenBank/DDBJ databases">
        <authorList>
            <person name="Li J."/>
        </authorList>
    </citation>
    <scope>NUCLEOTIDE SEQUENCE [LARGE SCALE GENOMIC DNA]</scope>
    <source>
        <strain evidence="9 10">JCM 11654</strain>
    </source>
</reference>
<evidence type="ECO:0000256" key="1">
    <source>
        <dbReference type="ARBA" id="ARBA00022485"/>
    </source>
</evidence>
<dbReference type="AlphaFoldDB" id="A0A3L7AZT8"/>
<sequence length="240" mass="25713">MAVPPAQRLIFETLRGRFDAEGWWPAKSTFEMMVGAILVQNTAWRNVETSIRALRERALLDPAALAAIPAEDLAEVIRPSGFMTAKSRSAVALARWTVETGALETGALDAGALETVAAGSTEPGGRTPSGITDRTDADLREELLALPGIGPETADVIGLYAFDRPAFIWDTYARRMLTAVGYPVPGSYPAARRALTATVEAAGFSVSEYREFHGLIVEAGKHARSLGGWDVLAAELFPAR</sequence>
<dbReference type="GO" id="GO:0006284">
    <property type="term" value="P:base-excision repair"/>
    <property type="evidence" value="ECO:0007669"/>
    <property type="project" value="InterPro"/>
</dbReference>
<evidence type="ECO:0000256" key="4">
    <source>
        <dbReference type="ARBA" id="ARBA00023004"/>
    </source>
</evidence>
<dbReference type="Pfam" id="PF00633">
    <property type="entry name" value="HHH"/>
    <property type="match status" value="1"/>
</dbReference>
<comment type="caution">
    <text evidence="9">The sequence shown here is derived from an EMBL/GenBank/DDBJ whole genome shotgun (WGS) entry which is preliminary data.</text>
</comment>
<dbReference type="GO" id="GO:0019104">
    <property type="term" value="F:DNA N-glycosylase activity"/>
    <property type="evidence" value="ECO:0007669"/>
    <property type="project" value="UniProtKB-ARBA"/>
</dbReference>
<evidence type="ECO:0000256" key="5">
    <source>
        <dbReference type="ARBA" id="ARBA00023014"/>
    </source>
</evidence>
<dbReference type="PANTHER" id="PTHR10359:SF19">
    <property type="entry name" value="DNA REPAIR GLYCOSYLASE MJ1434-RELATED"/>
    <property type="match status" value="1"/>
</dbReference>
<keyword evidence="5" id="KW-0411">Iron-sulfur</keyword>
<dbReference type="GO" id="GO:0051539">
    <property type="term" value="F:4 iron, 4 sulfur cluster binding"/>
    <property type="evidence" value="ECO:0007669"/>
    <property type="project" value="UniProtKB-KW"/>
</dbReference>
<evidence type="ECO:0000313" key="8">
    <source>
        <dbReference type="EMBL" id="RLP80927.1"/>
    </source>
</evidence>
<evidence type="ECO:0000313" key="9">
    <source>
        <dbReference type="EMBL" id="RLP84712.1"/>
    </source>
</evidence>
<dbReference type="PANTHER" id="PTHR10359">
    <property type="entry name" value="A/G-SPECIFIC ADENINE GLYCOSYLASE/ENDONUCLEASE III"/>
    <property type="match status" value="1"/>
</dbReference>
<organism evidence="9 10">
    <name type="scientific">Mycetocola lacteus</name>
    <dbReference type="NCBI Taxonomy" id="76637"/>
    <lineage>
        <taxon>Bacteria</taxon>
        <taxon>Bacillati</taxon>
        <taxon>Actinomycetota</taxon>
        <taxon>Actinomycetes</taxon>
        <taxon>Micrococcales</taxon>
        <taxon>Microbacteriaceae</taxon>
        <taxon>Mycetocola</taxon>
    </lineage>
</organism>
<keyword evidence="2" id="KW-0479">Metal-binding</keyword>
<protein>
    <recommendedName>
        <fullName evidence="7">HhH-GPD domain-containing protein</fullName>
    </recommendedName>
</protein>
<dbReference type="Pfam" id="PF00730">
    <property type="entry name" value="HhH-GPD"/>
    <property type="match status" value="1"/>
</dbReference>
<dbReference type="InterPro" id="IPR003265">
    <property type="entry name" value="HhH-GPD_domain"/>
</dbReference>
<dbReference type="CDD" id="cd00056">
    <property type="entry name" value="ENDO3c"/>
    <property type="match status" value="1"/>
</dbReference>
<keyword evidence="6" id="KW-0234">DNA repair</keyword>
<dbReference type="EMBL" id="RCUY01000001">
    <property type="protein sequence ID" value="RLP84712.1"/>
    <property type="molecule type" value="Genomic_DNA"/>
</dbReference>
<dbReference type="GO" id="GO:0003677">
    <property type="term" value="F:DNA binding"/>
    <property type="evidence" value="ECO:0007669"/>
    <property type="project" value="InterPro"/>
</dbReference>
<dbReference type="InterPro" id="IPR000445">
    <property type="entry name" value="HhH_motif"/>
</dbReference>
<dbReference type="PIRSF" id="PIRSF001435">
    <property type="entry name" value="Nth"/>
    <property type="match status" value="1"/>
</dbReference>
<evidence type="ECO:0000256" key="6">
    <source>
        <dbReference type="ARBA" id="ARBA00023204"/>
    </source>
</evidence>
<dbReference type="InterPro" id="IPR011257">
    <property type="entry name" value="DNA_glycosylase"/>
</dbReference>
<accession>A0A3L7AZT8</accession>
<keyword evidence="4" id="KW-0408">Iron</keyword>
<name>A0A3L7AZT8_9MICO</name>
<proteinExistence type="predicted"/>
<feature type="domain" description="HhH-GPD" evidence="7">
    <location>
        <begin position="38"/>
        <end position="222"/>
    </location>
</feature>
<dbReference type="SUPFAM" id="SSF48150">
    <property type="entry name" value="DNA-glycosylase"/>
    <property type="match status" value="1"/>
</dbReference>
<keyword evidence="10" id="KW-1185">Reference proteome</keyword>
<dbReference type="GO" id="GO:0046872">
    <property type="term" value="F:metal ion binding"/>
    <property type="evidence" value="ECO:0007669"/>
    <property type="project" value="UniProtKB-KW"/>
</dbReference>
<gene>
    <name evidence="9" type="ORF">D9V34_01565</name>
    <name evidence="8" type="ORF">D9V34_13860</name>
</gene>
<evidence type="ECO:0000256" key="3">
    <source>
        <dbReference type="ARBA" id="ARBA00022763"/>
    </source>
</evidence>
<evidence type="ECO:0000256" key="2">
    <source>
        <dbReference type="ARBA" id="ARBA00022723"/>
    </source>
</evidence>
<evidence type="ECO:0000313" key="10">
    <source>
        <dbReference type="Proteomes" id="UP000269438"/>
    </source>
</evidence>
<dbReference type="Proteomes" id="UP000269438">
    <property type="component" value="Unassembled WGS sequence"/>
</dbReference>
<dbReference type="SMART" id="SM00478">
    <property type="entry name" value="ENDO3c"/>
    <property type="match status" value="1"/>
</dbReference>